<keyword evidence="1" id="KW-0472">Membrane</keyword>
<organism evidence="2 3">
    <name type="scientific">Hirsutella minnesotensis 3608</name>
    <dbReference type="NCBI Taxonomy" id="1043627"/>
    <lineage>
        <taxon>Eukaryota</taxon>
        <taxon>Fungi</taxon>
        <taxon>Dikarya</taxon>
        <taxon>Ascomycota</taxon>
        <taxon>Pezizomycotina</taxon>
        <taxon>Sordariomycetes</taxon>
        <taxon>Hypocreomycetidae</taxon>
        <taxon>Hypocreales</taxon>
        <taxon>Ophiocordycipitaceae</taxon>
        <taxon>Hirsutella</taxon>
    </lineage>
</organism>
<feature type="transmembrane region" description="Helical" evidence="1">
    <location>
        <begin position="653"/>
        <end position="678"/>
    </location>
</feature>
<dbReference type="OrthoDB" id="3034003at2759"/>
<keyword evidence="1" id="KW-1133">Transmembrane helix</keyword>
<name>A0A0F7ZIK7_9HYPO</name>
<evidence type="ECO:0000313" key="3">
    <source>
        <dbReference type="Proteomes" id="UP000054481"/>
    </source>
</evidence>
<dbReference type="AlphaFoldDB" id="A0A0F7ZIK7"/>
<dbReference type="EMBL" id="KQ030531">
    <property type="protein sequence ID" value="KJZ73806.1"/>
    <property type="molecule type" value="Genomic_DNA"/>
</dbReference>
<feature type="transmembrane region" description="Helical" evidence="1">
    <location>
        <begin position="48"/>
        <end position="71"/>
    </location>
</feature>
<protein>
    <submittedName>
        <fullName evidence="2">Uncharacterized protein</fullName>
    </submittedName>
</protein>
<accession>A0A0F7ZIK7</accession>
<evidence type="ECO:0000313" key="2">
    <source>
        <dbReference type="EMBL" id="KJZ73806.1"/>
    </source>
</evidence>
<reference evidence="2 3" key="1">
    <citation type="journal article" date="2014" name="Genome Biol. Evol.">
        <title>Comparative genomics and transcriptomics analyses reveal divergent lifestyle features of nematode endoparasitic fungus Hirsutella minnesotensis.</title>
        <authorList>
            <person name="Lai Y."/>
            <person name="Liu K."/>
            <person name="Zhang X."/>
            <person name="Zhang X."/>
            <person name="Li K."/>
            <person name="Wang N."/>
            <person name="Shu C."/>
            <person name="Wu Y."/>
            <person name="Wang C."/>
            <person name="Bushley K.E."/>
            <person name="Xiang M."/>
            <person name="Liu X."/>
        </authorList>
    </citation>
    <scope>NUCLEOTIDE SEQUENCE [LARGE SCALE GENOMIC DNA]</scope>
    <source>
        <strain evidence="2 3">3608</strain>
    </source>
</reference>
<proteinExistence type="predicted"/>
<gene>
    <name evidence="2" type="ORF">HIM_06699</name>
</gene>
<sequence length="772" mass="85347">MSHQVIYGRLILNPRSLASRTVQASLWPMLLRADTSNPSHHFHRRIQLLSYSVTVLAILGGVAGVVTPLGLGEELTSLRERSGTFAYTQDNSPYWAGTSPRGKGIFHRRCSDKIGAWTPCPYTGDVVEKTEKNGTLAYNFPYGLRTPLPDIPLKIFSSGTAGNLTTVSNFFDIEWRQLSTKKDVNYNNNTEYEIGLYRQLDSLLLQGEFKVLEGLVVDGKSGGIGFRNHTMPTNLKRGATWEEDLLFIEPDVRCVNTNLTFDFEISTNNSDMQGYRNLVITDRGGFVNINTAYTSFGLPKSQTNPDLEGRAYEAALLNNAYTMMIYNVTNPSDNRTGRPPYSYIKSQIGATLPLNATNWGQFSAVRLSNQFGDFLGARGLDHYPNPYNITPSMLRGINNVCTGVDEQANNANISNVYVACGLLRGAPMRVDRRGSSTIFENGSKWSSSLHSCAATVRAAIKTVSFAYNATRTTQGLEGLTVTGIKPKAYASDNDYPLWGFEESGLQFGGFNPIWGLISPEYEFYKNVSSVRRPFFNIPGLRSTITGLGFLSNNLAASNFATLVMDQVFDLDKDWGFDLLGRSSMSVFMQWQSLSSDATKSSKIIKLLWTDLATSAVVGTKGVLGHLNNGMDGHKVVPINIRPVAQSITYKIPYGIPAFLLLLLIAIMSIASIIATCFGKASIARLRRRIQQMSPGRIYTTYLYPEQSSLVMPSKEWVKKNGHRLIKLTSISEADSLVASESRTKFQQEAHYAQGIQQGVDSSQSPPIRLNDD</sequence>
<keyword evidence="3" id="KW-1185">Reference proteome</keyword>
<dbReference type="Proteomes" id="UP000054481">
    <property type="component" value="Unassembled WGS sequence"/>
</dbReference>
<keyword evidence="1" id="KW-0812">Transmembrane</keyword>
<evidence type="ECO:0000256" key="1">
    <source>
        <dbReference type="SAM" id="Phobius"/>
    </source>
</evidence>